<evidence type="ECO:0000256" key="1">
    <source>
        <dbReference type="SAM" id="MobiDB-lite"/>
    </source>
</evidence>
<feature type="compositionally biased region" description="Basic residues" evidence="1">
    <location>
        <begin position="1"/>
        <end position="17"/>
    </location>
</feature>
<feature type="transmembrane region" description="Helical" evidence="2">
    <location>
        <begin position="731"/>
        <end position="752"/>
    </location>
</feature>
<evidence type="ECO:0000256" key="2">
    <source>
        <dbReference type="SAM" id="Phobius"/>
    </source>
</evidence>
<gene>
    <name evidence="3" type="ORF">WCD41_10355</name>
</gene>
<dbReference type="InterPro" id="IPR046112">
    <property type="entry name" value="DUF6049"/>
</dbReference>
<keyword evidence="2" id="KW-1133">Transmembrane helix</keyword>
<keyword evidence="2" id="KW-0472">Membrane</keyword>
<comment type="caution">
    <text evidence="3">The sequence shown here is derived from an EMBL/GenBank/DDBJ whole genome shotgun (WGS) entry which is preliminary data.</text>
</comment>
<name>A0ABU8N360_9PSEU</name>
<evidence type="ECO:0000313" key="3">
    <source>
        <dbReference type="EMBL" id="MEJ2886849.1"/>
    </source>
</evidence>
<dbReference type="Proteomes" id="UP001370100">
    <property type="component" value="Unassembled WGS sequence"/>
</dbReference>
<feature type="compositionally biased region" description="Basic residues" evidence="1">
    <location>
        <begin position="760"/>
        <end position="770"/>
    </location>
</feature>
<reference evidence="3 4" key="1">
    <citation type="submission" date="2024-03" db="EMBL/GenBank/DDBJ databases">
        <title>Actinomycetospora sp. OC33-EN06, a novel actinomycete isolated from wild orchid (Aerides multiflora).</title>
        <authorList>
            <person name="Suriyachadkun C."/>
        </authorList>
    </citation>
    <scope>NUCLEOTIDE SEQUENCE [LARGE SCALE GENOMIC DNA]</scope>
    <source>
        <strain evidence="3 4">OC33-EN06</strain>
    </source>
</reference>
<dbReference type="RefSeq" id="WP_337713302.1">
    <property type="nucleotide sequence ID" value="NZ_JBBEGL010000002.1"/>
</dbReference>
<feature type="region of interest" description="Disordered" evidence="1">
    <location>
        <begin position="1"/>
        <end position="26"/>
    </location>
</feature>
<sequence>MSPPRRPRGVRRLRPPRTTRTTRTTRTSGAGVVLALVVGLVGLLLLLASPLAVAAPAAPAAPRADPPRPVEVVLDTMAPRVVTADGPGELVVSGRVVNRSAVTARDVGVRLERGAAVSGERAALAALEGQGSGATVRTPTVEVAPEIAPGTEAPFVVRVPMGGSGSGSLGLAAPGVHPLVVTVDGALGSSAAGRLGAVRLLLPVVGVPGAGPPAAPPVGRAAAVSLLYPLADRPRRVPVVPGAPTLLTDDELAASFAPGGRLAGLVDALGRSAPLGSAPARSVCLAVDADLLETAQAMAEGYQVRTPGGTVLGVGAVAAGRWLDAVRTQARGRCVTALPYAGTDLVATTRGNRPDLTAAAITTATRRVGDILGVEPVPDTVWPAGGLADARSVADLASGGTRTLLLDGDVLAGTPPPGALARLAEPAGEGPTVVALDPVGAEALGPRAGDDDAGDSTSPAGTSGPLAAQDALGILGLRALDTPDGDAPAVDVLAPPADWAADETEAGALLTGIADLARLGLARPVDLGALVGPVVATTPLPRATTGSREVAALPEPLVARAGAVVDRQRELLAATERDGVGAPSPSDFVEPLTDGVLRSLSASWRGDPAAQDTQLGAVERQVDELRSLVRVVQPSGSYSLGTNDAPLLLTVENRLPVAVRVQVVLEPTNGLRTAPLPVVTVPAFGSRQVQVEVEVTRAGQFAVDARAQTPGGEPLGPTARLLLRSTAYGTITVWLTASAAVVLVILASVRIARRVLAARRDRRSRRRHRRGDPPTGGGTEGTDLPTRELQKR</sequence>
<protein>
    <submittedName>
        <fullName evidence="3">DUF6049 family protein</fullName>
    </submittedName>
</protein>
<accession>A0ABU8N360</accession>
<keyword evidence="2" id="KW-0812">Transmembrane</keyword>
<feature type="region of interest" description="Disordered" evidence="1">
    <location>
        <begin position="760"/>
        <end position="792"/>
    </location>
</feature>
<organism evidence="3 4">
    <name type="scientific">Actinomycetospora aeridis</name>
    <dbReference type="NCBI Taxonomy" id="3129231"/>
    <lineage>
        <taxon>Bacteria</taxon>
        <taxon>Bacillati</taxon>
        <taxon>Actinomycetota</taxon>
        <taxon>Actinomycetes</taxon>
        <taxon>Pseudonocardiales</taxon>
        <taxon>Pseudonocardiaceae</taxon>
        <taxon>Actinomycetospora</taxon>
    </lineage>
</organism>
<evidence type="ECO:0000313" key="4">
    <source>
        <dbReference type="Proteomes" id="UP001370100"/>
    </source>
</evidence>
<feature type="region of interest" description="Disordered" evidence="1">
    <location>
        <begin position="442"/>
        <end position="465"/>
    </location>
</feature>
<keyword evidence="4" id="KW-1185">Reference proteome</keyword>
<dbReference type="EMBL" id="JBBEGL010000002">
    <property type="protein sequence ID" value="MEJ2886849.1"/>
    <property type="molecule type" value="Genomic_DNA"/>
</dbReference>
<proteinExistence type="predicted"/>
<dbReference type="Pfam" id="PF19516">
    <property type="entry name" value="DUF6049"/>
    <property type="match status" value="1"/>
</dbReference>